<evidence type="ECO:0000313" key="1">
    <source>
        <dbReference type="EMBL" id="QJE94983.1"/>
    </source>
</evidence>
<dbReference type="RefSeq" id="WP_169453204.1">
    <property type="nucleotide sequence ID" value="NZ_CP051774.1"/>
</dbReference>
<dbReference type="EMBL" id="CP051774">
    <property type="protein sequence ID" value="QJE94983.1"/>
    <property type="molecule type" value="Genomic_DNA"/>
</dbReference>
<dbReference type="AlphaFoldDB" id="A0A858RFR8"/>
<name>A0A858RFR8_9BACT</name>
<gene>
    <name evidence="1" type="ORF">HHL09_04045</name>
</gene>
<keyword evidence="2" id="KW-1185">Reference proteome</keyword>
<sequence>MADSTLTLGEVRDLIVGQARNADVRLGGIALSRGTEFIEENHPTTSALDRLIALGIGPAPGLTRPVSPSWSSILSVPTPVPRSGMA</sequence>
<dbReference type="KEGG" id="luo:HHL09_04045"/>
<organism evidence="1 2">
    <name type="scientific">Luteolibacter luteus</name>
    <dbReference type="NCBI Taxonomy" id="2728835"/>
    <lineage>
        <taxon>Bacteria</taxon>
        <taxon>Pseudomonadati</taxon>
        <taxon>Verrucomicrobiota</taxon>
        <taxon>Verrucomicrobiia</taxon>
        <taxon>Verrucomicrobiales</taxon>
        <taxon>Verrucomicrobiaceae</taxon>
        <taxon>Luteolibacter</taxon>
    </lineage>
</organism>
<protein>
    <submittedName>
        <fullName evidence="1">Uncharacterized protein</fullName>
    </submittedName>
</protein>
<evidence type="ECO:0000313" key="2">
    <source>
        <dbReference type="Proteomes" id="UP000501812"/>
    </source>
</evidence>
<dbReference type="Proteomes" id="UP000501812">
    <property type="component" value="Chromosome"/>
</dbReference>
<proteinExistence type="predicted"/>
<reference evidence="1 2" key="1">
    <citation type="submission" date="2020-04" db="EMBL/GenBank/DDBJ databases">
        <title>Luteolibacter sp. G-1-1-1 isolated from soil.</title>
        <authorList>
            <person name="Dahal R.H."/>
        </authorList>
    </citation>
    <scope>NUCLEOTIDE SEQUENCE [LARGE SCALE GENOMIC DNA]</scope>
    <source>
        <strain evidence="1 2">G-1-1-1</strain>
    </source>
</reference>
<accession>A0A858RFR8</accession>